<evidence type="ECO:0008006" key="4">
    <source>
        <dbReference type="Google" id="ProtNLM"/>
    </source>
</evidence>
<evidence type="ECO:0000313" key="3">
    <source>
        <dbReference type="Proteomes" id="UP000623129"/>
    </source>
</evidence>
<feature type="transmembrane region" description="Helical" evidence="1">
    <location>
        <begin position="57"/>
        <end position="90"/>
    </location>
</feature>
<feature type="transmembrane region" description="Helical" evidence="1">
    <location>
        <begin position="236"/>
        <end position="258"/>
    </location>
</feature>
<dbReference type="EMBL" id="SWLB01000013">
    <property type="protein sequence ID" value="KAF3330318.1"/>
    <property type="molecule type" value="Genomic_DNA"/>
</dbReference>
<feature type="transmembrane region" description="Helical" evidence="1">
    <location>
        <begin position="97"/>
        <end position="114"/>
    </location>
</feature>
<comment type="caution">
    <text evidence="2">The sequence shown here is derived from an EMBL/GenBank/DDBJ whole genome shotgun (WGS) entry which is preliminary data.</text>
</comment>
<keyword evidence="1" id="KW-0472">Membrane</keyword>
<proteinExistence type="predicted"/>
<feature type="transmembrane region" description="Helical" evidence="1">
    <location>
        <begin position="178"/>
        <end position="197"/>
    </location>
</feature>
<gene>
    <name evidence="2" type="ORF">FCM35_KLT03672</name>
</gene>
<accession>A0A833QYD1</accession>
<name>A0A833QYD1_9POAL</name>
<evidence type="ECO:0000313" key="2">
    <source>
        <dbReference type="EMBL" id="KAF3330318.1"/>
    </source>
</evidence>
<dbReference type="Proteomes" id="UP000623129">
    <property type="component" value="Unassembled WGS sequence"/>
</dbReference>
<keyword evidence="1" id="KW-1133">Transmembrane helix</keyword>
<reference evidence="2" key="1">
    <citation type="submission" date="2020-01" db="EMBL/GenBank/DDBJ databases">
        <title>Genome sequence of Kobresia littledalei, the first chromosome-level genome in the family Cyperaceae.</title>
        <authorList>
            <person name="Qu G."/>
        </authorList>
    </citation>
    <scope>NUCLEOTIDE SEQUENCE</scope>
    <source>
        <strain evidence="2">C.B.Clarke</strain>
        <tissue evidence="2">Leaf</tissue>
    </source>
</reference>
<feature type="transmembrane region" description="Helical" evidence="1">
    <location>
        <begin position="12"/>
        <end position="37"/>
    </location>
</feature>
<feature type="transmembrane region" description="Helical" evidence="1">
    <location>
        <begin position="265"/>
        <end position="283"/>
    </location>
</feature>
<sequence>MYYNNAYSSRRSYYGPSPVIPCLIIGGLVLVIFWDALCEWYEYASEVKGSIESNVPIIIFVALVVLMFLFGFITDAVAVIIPLAGVLVILPFLNEITIVLVLLVVITFLGLHYYPPHKSVSNGWGRSQPTFYPGTSHSWGSNESNLPLGLSSGLLCYLIMISCLFICITYYEDEGSRWICLALVLVIVLFFSLSGFGDERSNYPVKKTGLYSWNWLRSFYQPRNNVGLRNGKDFDWGFSLSLGLFCYLVMVVCIFFCMVFCNIDVYWCFSFALVLLIVLFFNYSEPEIRKL</sequence>
<keyword evidence="1" id="KW-0812">Transmembrane</keyword>
<dbReference type="AlphaFoldDB" id="A0A833QYD1"/>
<evidence type="ECO:0000256" key="1">
    <source>
        <dbReference type="SAM" id="Phobius"/>
    </source>
</evidence>
<organism evidence="2 3">
    <name type="scientific">Carex littledalei</name>
    <dbReference type="NCBI Taxonomy" id="544730"/>
    <lineage>
        <taxon>Eukaryota</taxon>
        <taxon>Viridiplantae</taxon>
        <taxon>Streptophyta</taxon>
        <taxon>Embryophyta</taxon>
        <taxon>Tracheophyta</taxon>
        <taxon>Spermatophyta</taxon>
        <taxon>Magnoliopsida</taxon>
        <taxon>Liliopsida</taxon>
        <taxon>Poales</taxon>
        <taxon>Cyperaceae</taxon>
        <taxon>Cyperoideae</taxon>
        <taxon>Cariceae</taxon>
        <taxon>Carex</taxon>
        <taxon>Carex subgen. Euthyceras</taxon>
    </lineage>
</organism>
<keyword evidence="3" id="KW-1185">Reference proteome</keyword>
<feature type="transmembrane region" description="Helical" evidence="1">
    <location>
        <begin position="148"/>
        <end position="171"/>
    </location>
</feature>
<protein>
    <recommendedName>
        <fullName evidence="4">Transmembrane protein</fullName>
    </recommendedName>
</protein>